<gene>
    <name evidence="1" type="ORF">MNBD_GAMMA19-350</name>
</gene>
<reference evidence="1" key="1">
    <citation type="submission" date="2018-06" db="EMBL/GenBank/DDBJ databases">
        <authorList>
            <person name="Zhirakovskaya E."/>
        </authorList>
    </citation>
    <scope>NUCLEOTIDE SEQUENCE</scope>
</reference>
<proteinExistence type="predicted"/>
<evidence type="ECO:0000313" key="1">
    <source>
        <dbReference type="EMBL" id="VAX01582.1"/>
    </source>
</evidence>
<dbReference type="Gene3D" id="3.30.160.170">
    <property type="entry name" value="FlaG-like"/>
    <property type="match status" value="1"/>
</dbReference>
<protein>
    <recommendedName>
        <fullName evidence="2">Flagellar protein FlaG</fullName>
    </recommendedName>
</protein>
<organism evidence="1">
    <name type="scientific">hydrothermal vent metagenome</name>
    <dbReference type="NCBI Taxonomy" id="652676"/>
    <lineage>
        <taxon>unclassified sequences</taxon>
        <taxon>metagenomes</taxon>
        <taxon>ecological metagenomes</taxon>
    </lineage>
</organism>
<dbReference type="AlphaFoldDB" id="A0A3B1AC86"/>
<evidence type="ECO:0008006" key="2">
    <source>
        <dbReference type="Google" id="ProtNLM"/>
    </source>
</evidence>
<dbReference type="InterPro" id="IPR005186">
    <property type="entry name" value="FlaG"/>
</dbReference>
<dbReference type="Pfam" id="PF03646">
    <property type="entry name" value="FlaG"/>
    <property type="match status" value="1"/>
</dbReference>
<dbReference type="EMBL" id="UOFV01000260">
    <property type="protein sequence ID" value="VAX01582.1"/>
    <property type="molecule type" value="Genomic_DNA"/>
</dbReference>
<feature type="non-terminal residue" evidence="1">
    <location>
        <position position="1"/>
    </location>
</feature>
<sequence>RQDVTPVLQPNTEELNKLVEQVNMTLQGRFSDLKFTVAEGTDINVVRIEDAETGELIRQIPSEAMVAIARALGEAQQGMMFEERV</sequence>
<dbReference type="PANTHER" id="PTHR37166">
    <property type="entry name" value="PROTEIN FLAG"/>
    <property type="match status" value="1"/>
</dbReference>
<accession>A0A3B1AC86</accession>
<name>A0A3B1AC86_9ZZZZ</name>
<dbReference type="InterPro" id="IPR035924">
    <property type="entry name" value="FlaG-like_sf"/>
</dbReference>
<dbReference type="SUPFAM" id="SSF160214">
    <property type="entry name" value="FlaG-like"/>
    <property type="match status" value="1"/>
</dbReference>
<dbReference type="PANTHER" id="PTHR37166:SF1">
    <property type="entry name" value="PROTEIN FLAG"/>
    <property type="match status" value="1"/>
</dbReference>